<reference evidence="2 3" key="1">
    <citation type="journal article" date="2022" name="bioRxiv">
        <title>Genomics of Preaxostyla Flagellates Illuminates Evolutionary Transitions and the Path Towards Mitochondrial Loss.</title>
        <authorList>
            <person name="Novak L.V.F."/>
            <person name="Treitli S.C."/>
            <person name="Pyrih J."/>
            <person name="Halakuc P."/>
            <person name="Pipaliya S.V."/>
            <person name="Vacek V."/>
            <person name="Brzon O."/>
            <person name="Soukal P."/>
            <person name="Eme L."/>
            <person name="Dacks J.B."/>
            <person name="Karnkowska A."/>
            <person name="Elias M."/>
            <person name="Hampl V."/>
        </authorList>
    </citation>
    <scope>NUCLEOTIDE SEQUENCE [LARGE SCALE GENOMIC DNA]</scope>
    <source>
        <strain evidence="2">NAU3</strain>
        <tissue evidence="2">Gut</tissue>
    </source>
</reference>
<comment type="caution">
    <text evidence="2">The sequence shown here is derived from an EMBL/GenBank/DDBJ whole genome shotgun (WGS) entry which is preliminary data.</text>
</comment>
<feature type="transmembrane region" description="Helical" evidence="1">
    <location>
        <begin position="29"/>
        <end position="51"/>
    </location>
</feature>
<keyword evidence="1" id="KW-1133">Transmembrane helix</keyword>
<sequence>MPIDKGEHHGFHKIALYYTVCLPQELGGFFSFFLTLFVTMFGSTLIPLLFFQETPGWLKDSKYFYLFTITFLLTKIILNFAPRLLRNKVSLTMLNFGLQLSISQIILNYLLKTSTKFPNAELVICSLISYVCGSLPHKLFIRNQPEERKYDEKCLTIASILTVALYIIIRRPNLIFAPLLNLPFFPTGKRLEADSILSKICDSLRTSFKGSKKVMSMLKTMHSYNTNPTDSAVALFGRGPKHQIPLIEIQTLRLRQFIGLSVLVSSSLFFAFMSALDFAKKTRAQRARDEEMRREYEQRRNRF</sequence>
<keyword evidence="3" id="KW-1185">Reference proteome</keyword>
<evidence type="ECO:0000313" key="3">
    <source>
        <dbReference type="Proteomes" id="UP001281761"/>
    </source>
</evidence>
<accession>A0ABQ9X5Y3</accession>
<evidence type="ECO:0000256" key="1">
    <source>
        <dbReference type="SAM" id="Phobius"/>
    </source>
</evidence>
<dbReference type="EMBL" id="JARBJD010000213">
    <property type="protein sequence ID" value="KAK2946998.1"/>
    <property type="molecule type" value="Genomic_DNA"/>
</dbReference>
<keyword evidence="1" id="KW-0472">Membrane</keyword>
<proteinExistence type="predicted"/>
<gene>
    <name evidence="2" type="ORF">BLNAU_18084</name>
</gene>
<feature type="transmembrane region" description="Helical" evidence="1">
    <location>
        <begin position="63"/>
        <end position="81"/>
    </location>
</feature>
<organism evidence="2 3">
    <name type="scientific">Blattamonas nauphoetae</name>
    <dbReference type="NCBI Taxonomy" id="2049346"/>
    <lineage>
        <taxon>Eukaryota</taxon>
        <taxon>Metamonada</taxon>
        <taxon>Preaxostyla</taxon>
        <taxon>Oxymonadida</taxon>
        <taxon>Blattamonas</taxon>
    </lineage>
</organism>
<feature type="transmembrane region" description="Helical" evidence="1">
    <location>
        <begin position="257"/>
        <end position="279"/>
    </location>
</feature>
<keyword evidence="1" id="KW-0812">Transmembrane</keyword>
<evidence type="ECO:0008006" key="4">
    <source>
        <dbReference type="Google" id="ProtNLM"/>
    </source>
</evidence>
<protein>
    <recommendedName>
        <fullName evidence="4">Transmembrane protein</fullName>
    </recommendedName>
</protein>
<dbReference type="Proteomes" id="UP001281761">
    <property type="component" value="Unassembled WGS sequence"/>
</dbReference>
<evidence type="ECO:0000313" key="2">
    <source>
        <dbReference type="EMBL" id="KAK2946998.1"/>
    </source>
</evidence>
<name>A0ABQ9X5Y3_9EUKA</name>